<dbReference type="Proteomes" id="UP000253729">
    <property type="component" value="Unassembled WGS sequence"/>
</dbReference>
<accession>A0A3F3PIG0</accession>
<dbReference type="GeneID" id="38136920"/>
<keyword evidence="2" id="KW-1185">Reference proteome</keyword>
<sequence>MRIYRVSSQRSLVNVSVQGMYDGRPCCGEEQPLTIVVFGSNRITDFGRSSVDRVWLMGCISSCKAWEGRVDNSAAQACCAVALLQHVGFVLQNVYLVLGV</sequence>
<name>A0A3F3PIG0_9EURO</name>
<organism evidence="1 2">
    <name type="scientific">Aspergillus welwitschiae</name>
    <dbReference type="NCBI Taxonomy" id="1341132"/>
    <lineage>
        <taxon>Eukaryota</taxon>
        <taxon>Fungi</taxon>
        <taxon>Dikarya</taxon>
        <taxon>Ascomycota</taxon>
        <taxon>Pezizomycotina</taxon>
        <taxon>Eurotiomycetes</taxon>
        <taxon>Eurotiomycetidae</taxon>
        <taxon>Eurotiales</taxon>
        <taxon>Aspergillaceae</taxon>
        <taxon>Aspergillus</taxon>
        <taxon>Aspergillus subgen. Circumdati</taxon>
    </lineage>
</organism>
<dbReference type="RefSeq" id="XP_026619158.1">
    <property type="nucleotide sequence ID" value="XM_026768564.1"/>
</dbReference>
<reference evidence="1 2" key="1">
    <citation type="submission" date="2018-07" db="EMBL/GenBank/DDBJ databases">
        <title>The genomes of Aspergillus section Nigri reveals drivers in fungal speciation.</title>
        <authorList>
            <consortium name="DOE Joint Genome Institute"/>
            <person name="Vesth T.C."/>
            <person name="Nybo J."/>
            <person name="Theobald S."/>
            <person name="Brandl J."/>
            <person name="Frisvad J.C."/>
            <person name="Nielsen K.F."/>
            <person name="Lyhne E.K."/>
            <person name="Kogle M.E."/>
            <person name="Kuo A."/>
            <person name="Riley R."/>
            <person name="Clum A."/>
            <person name="Nolan M."/>
            <person name="Lipzen A."/>
            <person name="Salamov A."/>
            <person name="Henrissat B."/>
            <person name="Wiebenga A."/>
            <person name="De vries R.P."/>
            <person name="Grigoriev I.V."/>
            <person name="Mortensen U.H."/>
            <person name="Andersen M.R."/>
            <person name="Baker S.E."/>
        </authorList>
    </citation>
    <scope>NUCLEOTIDE SEQUENCE [LARGE SCALE GENOMIC DNA]</scope>
    <source>
        <strain evidence="1 2">CBS 139.54b</strain>
    </source>
</reference>
<dbReference type="AlphaFoldDB" id="A0A3F3PIG0"/>
<proteinExistence type="predicted"/>
<dbReference type="EMBL" id="KZ852265">
    <property type="protein sequence ID" value="RDH26136.1"/>
    <property type="molecule type" value="Genomic_DNA"/>
</dbReference>
<evidence type="ECO:0000313" key="2">
    <source>
        <dbReference type="Proteomes" id="UP000253729"/>
    </source>
</evidence>
<gene>
    <name evidence="1" type="ORF">BDQ94DRAFT_155954</name>
</gene>
<feature type="non-terminal residue" evidence="1">
    <location>
        <position position="100"/>
    </location>
</feature>
<evidence type="ECO:0000313" key="1">
    <source>
        <dbReference type="EMBL" id="RDH26136.1"/>
    </source>
</evidence>
<protein>
    <submittedName>
        <fullName evidence="1">Uncharacterized protein</fullName>
    </submittedName>
</protein>